<comment type="catalytic activity">
    <reaction evidence="6">
        <text>D-ribose 5-phosphate + ATP = 5-phospho-alpha-D-ribose 1-diphosphate + AMP + H(+)</text>
        <dbReference type="Rhea" id="RHEA:15609"/>
        <dbReference type="ChEBI" id="CHEBI:15378"/>
        <dbReference type="ChEBI" id="CHEBI:30616"/>
        <dbReference type="ChEBI" id="CHEBI:58017"/>
        <dbReference type="ChEBI" id="CHEBI:78346"/>
        <dbReference type="ChEBI" id="CHEBI:456215"/>
        <dbReference type="EC" id="2.7.6.1"/>
    </reaction>
</comment>
<dbReference type="GO" id="GO:0005737">
    <property type="term" value="C:cytoplasm"/>
    <property type="evidence" value="ECO:0007669"/>
    <property type="project" value="TreeGrafter"/>
</dbReference>
<evidence type="ECO:0000313" key="8">
    <source>
        <dbReference type="Proteomes" id="UP000298324"/>
    </source>
</evidence>
<evidence type="ECO:0000256" key="4">
    <source>
        <dbReference type="ARBA" id="ARBA00022777"/>
    </source>
</evidence>
<comment type="caution">
    <text evidence="7">The sequence shown here is derived from an EMBL/GenBank/DDBJ whole genome shotgun (WGS) entry which is preliminary data.</text>
</comment>
<dbReference type="GO" id="GO:0000287">
    <property type="term" value="F:magnesium ion binding"/>
    <property type="evidence" value="ECO:0007669"/>
    <property type="project" value="InterPro"/>
</dbReference>
<dbReference type="GO" id="GO:0002189">
    <property type="term" value="C:ribose phosphate diphosphokinase complex"/>
    <property type="evidence" value="ECO:0007669"/>
    <property type="project" value="TreeGrafter"/>
</dbReference>
<dbReference type="GO" id="GO:0006164">
    <property type="term" value="P:purine nucleotide biosynthetic process"/>
    <property type="evidence" value="ECO:0007669"/>
    <property type="project" value="TreeGrafter"/>
</dbReference>
<dbReference type="RefSeq" id="WP_134218893.1">
    <property type="nucleotide sequence ID" value="NZ_QFGA01000001.1"/>
</dbReference>
<proteinExistence type="predicted"/>
<evidence type="ECO:0000256" key="1">
    <source>
        <dbReference type="ARBA" id="ARBA00013247"/>
    </source>
</evidence>
<reference evidence="7 8" key="1">
    <citation type="journal article" date="2018" name="Environ. Microbiol.">
        <title>Novel energy conservation strategies and behaviour of Pelotomaculum schinkii driving syntrophic propionate catabolism.</title>
        <authorList>
            <person name="Hidalgo-Ahumada C.A.P."/>
            <person name="Nobu M.K."/>
            <person name="Narihiro T."/>
            <person name="Tamaki H."/>
            <person name="Liu W.T."/>
            <person name="Kamagata Y."/>
            <person name="Stams A.J.M."/>
            <person name="Imachi H."/>
            <person name="Sousa D.Z."/>
        </authorList>
    </citation>
    <scope>NUCLEOTIDE SEQUENCE [LARGE SCALE GENOMIC DNA]</scope>
    <source>
        <strain evidence="7 8">HH</strain>
    </source>
</reference>
<sequence>MIKLNDVELEFETYPNGETRVNGKQIYNNIKQGINKIAFKYENDDDLIKLLFVKSYLDEYKQLTSLLIYYMPYSRMDRTENRSVFTLKYVCNLINSLEFSGVDVVEPHSDVTPALLDRCTSFYPTINLLGQVMVEIDFDANKDFIFFPDAGASKRYSKELDLHQLVGYKKRDFDTGEITQLEVMGDIREKGFKAIIIDDLCSYGGTFIRSAKKLKGLGASEIYLLVAHCEESIFKGDLFNSGLIAKVFTTNSIIRNSSVSEYYREKIKIYDIEESIYNK</sequence>
<dbReference type="Pfam" id="PF14572">
    <property type="entry name" value="Pribosyl_synth"/>
    <property type="match status" value="1"/>
</dbReference>
<dbReference type="PANTHER" id="PTHR10210">
    <property type="entry name" value="RIBOSE-PHOSPHATE DIPHOSPHOKINASE FAMILY MEMBER"/>
    <property type="match status" value="1"/>
</dbReference>
<dbReference type="SUPFAM" id="SSF53271">
    <property type="entry name" value="PRTase-like"/>
    <property type="match status" value="2"/>
</dbReference>
<evidence type="ECO:0000256" key="2">
    <source>
        <dbReference type="ARBA" id="ARBA00022679"/>
    </source>
</evidence>
<dbReference type="InterPro" id="IPR005946">
    <property type="entry name" value="Rib-P_diPkinase"/>
</dbReference>
<dbReference type="GO" id="GO:0005524">
    <property type="term" value="F:ATP binding"/>
    <property type="evidence" value="ECO:0007669"/>
    <property type="project" value="UniProtKB-KW"/>
</dbReference>
<evidence type="ECO:0000313" key="7">
    <source>
        <dbReference type="EMBL" id="TEB07254.1"/>
    </source>
</evidence>
<dbReference type="GO" id="GO:0016301">
    <property type="term" value="F:kinase activity"/>
    <property type="evidence" value="ECO:0007669"/>
    <property type="project" value="UniProtKB-KW"/>
</dbReference>
<keyword evidence="4 7" id="KW-0418">Kinase</keyword>
<dbReference type="InterPro" id="IPR029057">
    <property type="entry name" value="PRTase-like"/>
</dbReference>
<dbReference type="EMBL" id="QFGA01000001">
    <property type="protein sequence ID" value="TEB07254.1"/>
    <property type="molecule type" value="Genomic_DNA"/>
</dbReference>
<accession>A0A4Y7RE41</accession>
<dbReference type="CDD" id="cd06223">
    <property type="entry name" value="PRTases_typeI"/>
    <property type="match status" value="1"/>
</dbReference>
<keyword evidence="8" id="KW-1185">Reference proteome</keyword>
<name>A0A4Y7RE41_9FIRM</name>
<dbReference type="Proteomes" id="UP000298324">
    <property type="component" value="Unassembled WGS sequence"/>
</dbReference>
<evidence type="ECO:0000256" key="5">
    <source>
        <dbReference type="ARBA" id="ARBA00022840"/>
    </source>
</evidence>
<gene>
    <name evidence="7" type="primary">prs_1</name>
    <name evidence="7" type="ORF">Psch_00801</name>
</gene>
<dbReference type="GO" id="GO:0006015">
    <property type="term" value="P:5-phosphoribose 1-diphosphate biosynthetic process"/>
    <property type="evidence" value="ECO:0007669"/>
    <property type="project" value="TreeGrafter"/>
</dbReference>
<dbReference type="EC" id="2.7.6.1" evidence="1"/>
<keyword evidence="3" id="KW-0547">Nucleotide-binding</keyword>
<keyword evidence="2 7" id="KW-0808">Transferase</keyword>
<dbReference type="PANTHER" id="PTHR10210:SF32">
    <property type="entry name" value="RIBOSE-PHOSPHATE PYROPHOSPHOKINASE 2"/>
    <property type="match status" value="1"/>
</dbReference>
<dbReference type="AlphaFoldDB" id="A0A4Y7RE41"/>
<dbReference type="Gene3D" id="3.40.50.2020">
    <property type="match status" value="2"/>
</dbReference>
<dbReference type="GO" id="GO:0004749">
    <property type="term" value="F:ribose phosphate diphosphokinase activity"/>
    <property type="evidence" value="ECO:0007669"/>
    <property type="project" value="UniProtKB-EC"/>
</dbReference>
<dbReference type="InterPro" id="IPR000836">
    <property type="entry name" value="PRTase_dom"/>
</dbReference>
<organism evidence="7 8">
    <name type="scientific">Pelotomaculum schinkii</name>
    <dbReference type="NCBI Taxonomy" id="78350"/>
    <lineage>
        <taxon>Bacteria</taxon>
        <taxon>Bacillati</taxon>
        <taxon>Bacillota</taxon>
        <taxon>Clostridia</taxon>
        <taxon>Eubacteriales</taxon>
        <taxon>Desulfotomaculaceae</taxon>
        <taxon>Pelotomaculum</taxon>
    </lineage>
</organism>
<evidence type="ECO:0000256" key="3">
    <source>
        <dbReference type="ARBA" id="ARBA00022741"/>
    </source>
</evidence>
<keyword evidence="5" id="KW-0067">ATP-binding</keyword>
<protein>
    <recommendedName>
        <fullName evidence="1">ribose-phosphate diphosphokinase</fullName>
        <ecNumber evidence="1">2.7.6.1</ecNumber>
    </recommendedName>
</protein>
<evidence type="ECO:0000256" key="6">
    <source>
        <dbReference type="ARBA" id="ARBA00049535"/>
    </source>
</evidence>